<reference evidence="3 4" key="1">
    <citation type="submission" date="2020-08" db="EMBL/GenBank/DDBJ databases">
        <title>Genomic Encyclopedia of Type Strains, Phase IV (KMG-IV): sequencing the most valuable type-strain genomes for metagenomic binning, comparative biology and taxonomic classification.</title>
        <authorList>
            <person name="Goeker M."/>
        </authorList>
    </citation>
    <scope>NUCLEOTIDE SEQUENCE [LARGE SCALE GENOMIC DNA]</scope>
    <source>
        <strain evidence="3 4">DSM 25895</strain>
    </source>
</reference>
<evidence type="ECO:0000256" key="2">
    <source>
        <dbReference type="HAMAP-Rule" id="MF_00048"/>
    </source>
</evidence>
<dbReference type="PANTHER" id="PTHR34039">
    <property type="entry name" value="UPF0102 PROTEIN YRAN"/>
    <property type="match status" value="1"/>
</dbReference>
<evidence type="ECO:0000313" key="4">
    <source>
        <dbReference type="Proteomes" id="UP000562254"/>
    </source>
</evidence>
<keyword evidence="3" id="KW-0378">Hydrolase</keyword>
<dbReference type="AlphaFoldDB" id="A0A840Y6Y1"/>
<dbReference type="SUPFAM" id="SSF52980">
    <property type="entry name" value="Restriction endonuclease-like"/>
    <property type="match status" value="1"/>
</dbReference>
<comment type="caution">
    <text evidence="3">The sequence shown here is derived from an EMBL/GenBank/DDBJ whole genome shotgun (WGS) entry which is preliminary data.</text>
</comment>
<proteinExistence type="inferred from homology"/>
<gene>
    <name evidence="3" type="ORF">FHS88_001779</name>
</gene>
<dbReference type="InterPro" id="IPR011335">
    <property type="entry name" value="Restrct_endonuc-II-like"/>
</dbReference>
<protein>
    <recommendedName>
        <fullName evidence="2">UPF0102 protein FHS88_001779</fullName>
    </recommendedName>
</protein>
<dbReference type="EMBL" id="JACIJE010000004">
    <property type="protein sequence ID" value="MBB5689654.1"/>
    <property type="molecule type" value="Genomic_DNA"/>
</dbReference>
<name>A0A840Y6Y1_9PROT</name>
<keyword evidence="3" id="KW-0255">Endonuclease</keyword>
<dbReference type="HAMAP" id="MF_00048">
    <property type="entry name" value="UPF0102"/>
    <property type="match status" value="1"/>
</dbReference>
<accession>A0A840Y6Y1</accession>
<dbReference type="Gene3D" id="3.40.1350.10">
    <property type="match status" value="1"/>
</dbReference>
<dbReference type="Proteomes" id="UP000562254">
    <property type="component" value="Unassembled WGS sequence"/>
</dbReference>
<sequence length="130" mass="13632">MAEPGDTARRMLRGRRANAAGREAEAAAAAALAREGWVVLARRARTPAGELDLVAEREGLLAFVEVKARPSLGEAAFALGARQRARLAAAAECWLAANPGHGAAGMRFDVVLVAADGTVRRIADAFRQGE</sequence>
<dbReference type="InterPro" id="IPR011856">
    <property type="entry name" value="tRNA_endonuc-like_dom_sf"/>
</dbReference>
<keyword evidence="4" id="KW-1185">Reference proteome</keyword>
<dbReference type="RefSeq" id="WP_184483674.1">
    <property type="nucleotide sequence ID" value="NZ_JACIJE010000004.1"/>
</dbReference>
<keyword evidence="3" id="KW-0540">Nuclease</keyword>
<dbReference type="PANTHER" id="PTHR34039:SF1">
    <property type="entry name" value="UPF0102 PROTEIN YRAN"/>
    <property type="match status" value="1"/>
</dbReference>
<evidence type="ECO:0000256" key="1">
    <source>
        <dbReference type="ARBA" id="ARBA00006738"/>
    </source>
</evidence>
<evidence type="ECO:0000313" key="3">
    <source>
        <dbReference type="EMBL" id="MBB5689654.1"/>
    </source>
</evidence>
<dbReference type="GO" id="GO:0003676">
    <property type="term" value="F:nucleic acid binding"/>
    <property type="evidence" value="ECO:0007669"/>
    <property type="project" value="InterPro"/>
</dbReference>
<dbReference type="InterPro" id="IPR003509">
    <property type="entry name" value="UPF0102_YraN-like"/>
</dbReference>
<dbReference type="Pfam" id="PF02021">
    <property type="entry name" value="UPF0102"/>
    <property type="match status" value="1"/>
</dbReference>
<organism evidence="3 4">
    <name type="scientific">Neoroseomonas alkaliterrae</name>
    <dbReference type="NCBI Taxonomy" id="1452450"/>
    <lineage>
        <taxon>Bacteria</taxon>
        <taxon>Pseudomonadati</taxon>
        <taxon>Pseudomonadota</taxon>
        <taxon>Alphaproteobacteria</taxon>
        <taxon>Acetobacterales</taxon>
        <taxon>Acetobacteraceae</taxon>
        <taxon>Neoroseomonas</taxon>
    </lineage>
</organism>
<dbReference type="GO" id="GO:0004519">
    <property type="term" value="F:endonuclease activity"/>
    <property type="evidence" value="ECO:0007669"/>
    <property type="project" value="UniProtKB-KW"/>
</dbReference>
<comment type="similarity">
    <text evidence="1 2">Belongs to the UPF0102 family.</text>
</comment>